<dbReference type="EMBL" id="KQ252989">
    <property type="protein sequence ID" value="KNC69870.1"/>
    <property type="molecule type" value="Genomic_DNA"/>
</dbReference>
<keyword evidence="2 3" id="KW-0067">ATP-binding</keyword>
<dbReference type="Pfam" id="PF00004">
    <property type="entry name" value="AAA"/>
    <property type="match status" value="1"/>
</dbReference>
<organism evidence="5 6">
    <name type="scientific">Sphaeroforma arctica JP610</name>
    <dbReference type="NCBI Taxonomy" id="667725"/>
    <lineage>
        <taxon>Eukaryota</taxon>
        <taxon>Ichthyosporea</taxon>
        <taxon>Ichthyophonida</taxon>
        <taxon>Sphaeroforma</taxon>
    </lineage>
</organism>
<dbReference type="GO" id="GO:0005737">
    <property type="term" value="C:cytoplasm"/>
    <property type="evidence" value="ECO:0007669"/>
    <property type="project" value="TreeGrafter"/>
</dbReference>
<dbReference type="InterPro" id="IPR027417">
    <property type="entry name" value="P-loop_NTPase"/>
</dbReference>
<dbReference type="PANTHER" id="PTHR23077:SF27">
    <property type="entry name" value="ATPASE FAMILY GENE 2 PROTEIN HOMOLOG A"/>
    <property type="match status" value="1"/>
</dbReference>
<evidence type="ECO:0000259" key="4">
    <source>
        <dbReference type="Pfam" id="PF00004"/>
    </source>
</evidence>
<comment type="similarity">
    <text evidence="3">Belongs to the AAA ATPase family.</text>
</comment>
<evidence type="ECO:0000256" key="2">
    <source>
        <dbReference type="ARBA" id="ARBA00022840"/>
    </source>
</evidence>
<accession>A0A0L0EZE2</accession>
<feature type="non-terminal residue" evidence="5">
    <location>
        <position position="89"/>
    </location>
</feature>
<dbReference type="GO" id="GO:0016887">
    <property type="term" value="F:ATP hydrolysis activity"/>
    <property type="evidence" value="ECO:0007669"/>
    <property type="project" value="InterPro"/>
</dbReference>
<dbReference type="InterPro" id="IPR050168">
    <property type="entry name" value="AAA_ATPase_domain"/>
</dbReference>
<evidence type="ECO:0000256" key="1">
    <source>
        <dbReference type="ARBA" id="ARBA00022741"/>
    </source>
</evidence>
<evidence type="ECO:0000313" key="6">
    <source>
        <dbReference type="Proteomes" id="UP000054560"/>
    </source>
</evidence>
<evidence type="ECO:0000256" key="3">
    <source>
        <dbReference type="RuleBase" id="RU003651"/>
    </source>
</evidence>
<dbReference type="PROSITE" id="PS00674">
    <property type="entry name" value="AAA"/>
    <property type="match status" value="1"/>
</dbReference>
<dbReference type="Proteomes" id="UP000054560">
    <property type="component" value="Unassembled WGS sequence"/>
</dbReference>
<protein>
    <recommendedName>
        <fullName evidence="4">ATPase AAA-type core domain-containing protein</fullName>
    </recommendedName>
</protein>
<feature type="domain" description="ATPase AAA-type core" evidence="4">
    <location>
        <begin position="17"/>
        <end position="66"/>
    </location>
</feature>
<dbReference type="InterPro" id="IPR003959">
    <property type="entry name" value="ATPase_AAA_core"/>
</dbReference>
<dbReference type="STRING" id="667725.A0A0L0EZE2"/>
<dbReference type="InterPro" id="IPR003960">
    <property type="entry name" value="ATPase_AAA_CS"/>
</dbReference>
<proteinExistence type="inferred from homology"/>
<dbReference type="GeneID" id="25918118"/>
<dbReference type="AlphaFoldDB" id="A0A0L0EZE2"/>
<evidence type="ECO:0000313" key="5">
    <source>
        <dbReference type="EMBL" id="KNC69870.1"/>
    </source>
</evidence>
<dbReference type="RefSeq" id="XP_014143772.1">
    <property type="nucleotide sequence ID" value="XM_014288297.1"/>
</dbReference>
<dbReference type="Gene3D" id="1.10.8.60">
    <property type="match status" value="1"/>
</dbReference>
<name>A0A0L0EZE2_9EUKA</name>
<keyword evidence="6" id="KW-1185">Reference proteome</keyword>
<dbReference type="PANTHER" id="PTHR23077">
    <property type="entry name" value="AAA-FAMILY ATPASE"/>
    <property type="match status" value="1"/>
</dbReference>
<keyword evidence="1 3" id="KW-0547">Nucleotide-binding</keyword>
<dbReference type="SUPFAM" id="SSF52540">
    <property type="entry name" value="P-loop containing nucleoside triphosphate hydrolases"/>
    <property type="match status" value="1"/>
</dbReference>
<dbReference type="GO" id="GO:0005524">
    <property type="term" value="F:ATP binding"/>
    <property type="evidence" value="ECO:0007669"/>
    <property type="project" value="UniProtKB-KW"/>
</dbReference>
<sequence>MFSFLLKSIPPSILVPSSRVLTQLLNELDGVVALKNVVVVAATNRPDAIDSALLRPGRIDRILYVNLPDAESRREIFSINLRRMPQAVT</sequence>
<dbReference type="OrthoDB" id="27435at2759"/>
<gene>
    <name evidence="5" type="ORF">SARC_17614</name>
</gene>
<reference evidence="5 6" key="1">
    <citation type="submission" date="2011-02" db="EMBL/GenBank/DDBJ databases">
        <title>The Genome Sequence of Sphaeroforma arctica JP610.</title>
        <authorList>
            <consortium name="The Broad Institute Genome Sequencing Platform"/>
            <person name="Russ C."/>
            <person name="Cuomo C."/>
            <person name="Young S.K."/>
            <person name="Zeng Q."/>
            <person name="Gargeya S."/>
            <person name="Alvarado L."/>
            <person name="Berlin A."/>
            <person name="Chapman S.B."/>
            <person name="Chen Z."/>
            <person name="Freedman E."/>
            <person name="Gellesch M."/>
            <person name="Goldberg J."/>
            <person name="Griggs A."/>
            <person name="Gujja S."/>
            <person name="Heilman E."/>
            <person name="Heiman D."/>
            <person name="Howarth C."/>
            <person name="Mehta T."/>
            <person name="Neiman D."/>
            <person name="Pearson M."/>
            <person name="Roberts A."/>
            <person name="Saif S."/>
            <person name="Shea T."/>
            <person name="Shenoy N."/>
            <person name="Sisk P."/>
            <person name="Stolte C."/>
            <person name="Sykes S."/>
            <person name="White J."/>
            <person name="Yandava C."/>
            <person name="Burger G."/>
            <person name="Gray M.W."/>
            <person name="Holland P.W.H."/>
            <person name="King N."/>
            <person name="Lang F.B.F."/>
            <person name="Roger A.J."/>
            <person name="Ruiz-Trillo I."/>
            <person name="Haas B."/>
            <person name="Nusbaum C."/>
            <person name="Birren B."/>
        </authorList>
    </citation>
    <scope>NUCLEOTIDE SEQUENCE [LARGE SCALE GENOMIC DNA]</scope>
    <source>
        <strain evidence="5 6">JP610</strain>
    </source>
</reference>
<dbReference type="Gene3D" id="3.40.50.300">
    <property type="entry name" value="P-loop containing nucleotide triphosphate hydrolases"/>
    <property type="match status" value="1"/>
</dbReference>
<dbReference type="eggNOG" id="KOG0730">
    <property type="taxonomic scope" value="Eukaryota"/>
</dbReference>